<organism evidence="1 2">
    <name type="scientific">Psilocybe cyanescens</name>
    <dbReference type="NCBI Taxonomy" id="93625"/>
    <lineage>
        <taxon>Eukaryota</taxon>
        <taxon>Fungi</taxon>
        <taxon>Dikarya</taxon>
        <taxon>Basidiomycota</taxon>
        <taxon>Agaricomycotina</taxon>
        <taxon>Agaricomycetes</taxon>
        <taxon>Agaricomycetidae</taxon>
        <taxon>Agaricales</taxon>
        <taxon>Agaricineae</taxon>
        <taxon>Strophariaceae</taxon>
        <taxon>Psilocybe</taxon>
    </lineage>
</organism>
<keyword evidence="2" id="KW-1185">Reference proteome</keyword>
<accession>A0A409WT50</accession>
<proteinExistence type="predicted"/>
<dbReference type="AlphaFoldDB" id="A0A409WT50"/>
<comment type="caution">
    <text evidence="1">The sequence shown here is derived from an EMBL/GenBank/DDBJ whole genome shotgun (WGS) entry which is preliminary data.</text>
</comment>
<dbReference type="EMBL" id="NHYD01003229">
    <property type="protein sequence ID" value="PPQ81649.1"/>
    <property type="molecule type" value="Genomic_DNA"/>
</dbReference>
<evidence type="ECO:0000313" key="1">
    <source>
        <dbReference type="EMBL" id="PPQ81649.1"/>
    </source>
</evidence>
<name>A0A409WT50_PSICY</name>
<gene>
    <name evidence="1" type="ORF">CVT25_013344</name>
</gene>
<protein>
    <submittedName>
        <fullName evidence="1">Uncharacterized protein</fullName>
    </submittedName>
</protein>
<sequence>MLLTLPNRFSGPQTQVDVIAHLTTCRAFTPGPRPSAFLRFADLSTPRRLSRPRVATLWCLPCTSLLNRLFAHLHLSFLTFYLFFLSSFPYALSSIFPPSVLPSLHVLATRLIVDLDTFSNPPLPIHASNHNHNPSSTTHIRIYANPFFRISSVPLTSSGTTKTYTIPQQGMVFAINAPASNHTFDAFKSKAQRPAGVATVAIASTRATATYTLGSHDLATASGSVFSAASVQDDATGNVTDAGVPTTTASVLAPTGGVDSGCGAGSASGAAPTGKTGGAVKSTAGVRGAALEVDVVFFVFNLVSFV</sequence>
<reference evidence="1 2" key="1">
    <citation type="journal article" date="2018" name="Evol. Lett.">
        <title>Horizontal gene cluster transfer increased hallucinogenic mushroom diversity.</title>
        <authorList>
            <person name="Reynolds H.T."/>
            <person name="Vijayakumar V."/>
            <person name="Gluck-Thaler E."/>
            <person name="Korotkin H.B."/>
            <person name="Matheny P.B."/>
            <person name="Slot J.C."/>
        </authorList>
    </citation>
    <scope>NUCLEOTIDE SEQUENCE [LARGE SCALE GENOMIC DNA]</scope>
    <source>
        <strain evidence="1 2">2631</strain>
    </source>
</reference>
<dbReference type="InParanoid" id="A0A409WT50"/>
<evidence type="ECO:0000313" key="2">
    <source>
        <dbReference type="Proteomes" id="UP000283269"/>
    </source>
</evidence>
<dbReference type="Proteomes" id="UP000283269">
    <property type="component" value="Unassembled WGS sequence"/>
</dbReference>